<accession>A0A5J4QZF6</accession>
<dbReference type="AlphaFoldDB" id="A0A5J4QZF6"/>
<organism evidence="1 2">
    <name type="scientific">Streblomastix strix</name>
    <dbReference type="NCBI Taxonomy" id="222440"/>
    <lineage>
        <taxon>Eukaryota</taxon>
        <taxon>Metamonada</taxon>
        <taxon>Preaxostyla</taxon>
        <taxon>Oxymonadida</taxon>
        <taxon>Streblomastigidae</taxon>
        <taxon>Streblomastix</taxon>
    </lineage>
</organism>
<evidence type="ECO:0000313" key="2">
    <source>
        <dbReference type="Proteomes" id="UP000324800"/>
    </source>
</evidence>
<dbReference type="Proteomes" id="UP000324800">
    <property type="component" value="Unassembled WGS sequence"/>
</dbReference>
<gene>
    <name evidence="1" type="ORF">EZS28_053943</name>
</gene>
<dbReference type="EMBL" id="SNRW01043844">
    <property type="protein sequence ID" value="KAA6326504.1"/>
    <property type="molecule type" value="Genomic_DNA"/>
</dbReference>
<feature type="non-terminal residue" evidence="1">
    <location>
        <position position="67"/>
    </location>
</feature>
<evidence type="ECO:0000313" key="1">
    <source>
        <dbReference type="EMBL" id="KAA6326504.1"/>
    </source>
</evidence>
<protein>
    <submittedName>
        <fullName evidence="1">Uncharacterized protein</fullName>
    </submittedName>
</protein>
<name>A0A5J4QZF6_9EUKA</name>
<reference evidence="1 2" key="1">
    <citation type="submission" date="2019-03" db="EMBL/GenBank/DDBJ databases">
        <title>Single cell metagenomics reveals metabolic interactions within the superorganism composed of flagellate Streblomastix strix and complex community of Bacteroidetes bacteria on its surface.</title>
        <authorList>
            <person name="Treitli S.C."/>
            <person name="Kolisko M."/>
            <person name="Husnik F."/>
            <person name="Keeling P."/>
            <person name="Hampl V."/>
        </authorList>
    </citation>
    <scope>NUCLEOTIDE SEQUENCE [LARGE SCALE GENOMIC DNA]</scope>
    <source>
        <strain evidence="1">ST1C</strain>
    </source>
</reference>
<proteinExistence type="predicted"/>
<comment type="caution">
    <text evidence="1">The sequence shown here is derived from an EMBL/GenBank/DDBJ whole genome shotgun (WGS) entry which is preliminary data.</text>
</comment>
<sequence>MMLVDDMYMVHYSTAMRNLKLVELNLTQYNTSVGEAILNEERSIADWAKEVKQKQKKRNDRRRQRKE</sequence>